<comment type="caution">
    <text evidence="3">The sequence shown here is derived from an EMBL/GenBank/DDBJ whole genome shotgun (WGS) entry which is preliminary data.</text>
</comment>
<gene>
    <name evidence="3" type="ORF">OEA41_001262</name>
</gene>
<protein>
    <recommendedName>
        <fullName evidence="5">SGNH hydrolase-type esterase domain-containing protein</fullName>
    </recommendedName>
</protein>
<evidence type="ECO:0000256" key="1">
    <source>
        <dbReference type="SAM" id="MobiDB-lite"/>
    </source>
</evidence>
<dbReference type="PANTHER" id="PTHR37981">
    <property type="entry name" value="LIPASE 2"/>
    <property type="match status" value="1"/>
</dbReference>
<dbReference type="InterPro" id="IPR036514">
    <property type="entry name" value="SGNH_hydro_sf"/>
</dbReference>
<feature type="region of interest" description="Disordered" evidence="1">
    <location>
        <begin position="425"/>
        <end position="444"/>
    </location>
</feature>
<dbReference type="SUPFAM" id="SSF52266">
    <property type="entry name" value="SGNH hydrolase"/>
    <property type="match status" value="1"/>
</dbReference>
<dbReference type="Gene3D" id="3.40.50.1110">
    <property type="entry name" value="SGNH hydrolase"/>
    <property type="match status" value="1"/>
</dbReference>
<feature type="chain" id="PRO_5042091189" description="SGNH hydrolase-type esterase domain-containing protein" evidence="2">
    <location>
        <begin position="30"/>
        <end position="920"/>
    </location>
</feature>
<feature type="region of interest" description="Disordered" evidence="1">
    <location>
        <begin position="345"/>
        <end position="364"/>
    </location>
</feature>
<dbReference type="Proteomes" id="UP001276659">
    <property type="component" value="Unassembled WGS sequence"/>
</dbReference>
<reference evidence="3" key="1">
    <citation type="submission" date="2022-11" db="EMBL/GenBank/DDBJ databases">
        <title>Chromosomal genome sequence assembly and mating type (MAT) locus characterization of the leprose asexual lichenized fungus Lepraria neglecta (Nyl.) Erichsen.</title>
        <authorList>
            <person name="Allen J.L."/>
            <person name="Pfeffer B."/>
        </authorList>
    </citation>
    <scope>NUCLEOTIDE SEQUENCE</scope>
    <source>
        <strain evidence="3">Allen 5258</strain>
    </source>
</reference>
<keyword evidence="2" id="KW-0732">Signal</keyword>
<sequence>MPHMAPAVSFTATLFSALFVCTFPFQTVGQSSDPDDLSFIKKWAAIGDSYAAGIGAGNVVDRSCSRYDGSYANLVNVQLGEDTSDIDFTYIACSGAKIPAITTQATSLDGGQQMITISAGGNDAQLTKALNDCVFTFIGLFSSSCSATLDNIQTIIDSDGFASGIDGLIMRPRYYTGYAQFFDATTNSCDSVSWHIWLNLFLRQYLTQANRQKMNDLVINVNSKISAAVQRAGDQVAFIDYDDYVGYLGGRYCLPGVNEDKGQGANRDYLFFYEMKTKDTPFMPPNDDPYHDELRRRDANLSTVAPIDTLGGQLGSWMQQAIEQNSNPALNDDIANSDLDTLIANEEKSSKARKRAPVPMDRLGAHKRDELSPHLYPRAHFHNQRDVSSLWSGNSSSIACATGSASGCLLGTVKSTGFANILRSSSKQSASKSPSQTTSPLYPYQSSFRSAGSSGLSGSGVYSSSTHASGVSPSSAAISRVYSSGASNRIFPTGTASATGGTFLQNGSHDEFSRIQTHEYSVIASYFVPDSVSRVFHPQQGGHAMIANLIMYTMAARNAKSIGQTFAPQNLTDIGGSCPLPPSPACNGTSSDTWAARDAIFSAAASFCAGFMNVAGSTGKTTSATFNPNSLDYLSLSIAWMDDISIGENQCNSWFDTVTDGCDTTGLTKHGGSIGYAANATLSVDPLVVRREWDGGQASAHQCNGLDNDNYVTQSTLASNIQDFCTASAAQPNGIANSGSTFSKDYNPNTPNHMTLSTTWPTGPRNFQIFADECNFYMSTIMNGCDVPVNGVNPMNWKHGGNMKDNNGVSYTITPNANRAPPPDKTLGSCTSWYKFLWASFDVYGSGWADSDFGQDPGGVLAQMRGCGSVTHWGFDYYDTPASDGTEWHAYGRLPIGTRRCVGRAVASSGGFGGGCGGNG</sequence>
<dbReference type="CDD" id="cd01823">
    <property type="entry name" value="SEST_like"/>
    <property type="match status" value="1"/>
</dbReference>
<dbReference type="InterPro" id="IPR037460">
    <property type="entry name" value="SEST-like"/>
</dbReference>
<dbReference type="GO" id="GO:0006629">
    <property type="term" value="P:lipid metabolic process"/>
    <property type="evidence" value="ECO:0007669"/>
    <property type="project" value="TreeGrafter"/>
</dbReference>
<dbReference type="GO" id="GO:0016788">
    <property type="term" value="F:hydrolase activity, acting on ester bonds"/>
    <property type="evidence" value="ECO:0007669"/>
    <property type="project" value="InterPro"/>
</dbReference>
<accession>A0AAE0DNX0</accession>
<evidence type="ECO:0000313" key="4">
    <source>
        <dbReference type="Proteomes" id="UP001276659"/>
    </source>
</evidence>
<keyword evidence="4" id="KW-1185">Reference proteome</keyword>
<name>A0AAE0DNX0_9LECA</name>
<organism evidence="3 4">
    <name type="scientific">Lepraria neglecta</name>
    <dbReference type="NCBI Taxonomy" id="209136"/>
    <lineage>
        <taxon>Eukaryota</taxon>
        <taxon>Fungi</taxon>
        <taxon>Dikarya</taxon>
        <taxon>Ascomycota</taxon>
        <taxon>Pezizomycotina</taxon>
        <taxon>Lecanoromycetes</taxon>
        <taxon>OSLEUM clade</taxon>
        <taxon>Lecanoromycetidae</taxon>
        <taxon>Lecanorales</taxon>
        <taxon>Lecanorineae</taxon>
        <taxon>Stereocaulaceae</taxon>
        <taxon>Lepraria</taxon>
    </lineage>
</organism>
<dbReference type="AlphaFoldDB" id="A0AAE0DNX0"/>
<feature type="signal peptide" evidence="2">
    <location>
        <begin position="1"/>
        <end position="29"/>
    </location>
</feature>
<evidence type="ECO:0008006" key="5">
    <source>
        <dbReference type="Google" id="ProtNLM"/>
    </source>
</evidence>
<dbReference type="Pfam" id="PF18647">
    <property type="entry name" value="Fungal_lectin_2"/>
    <property type="match status" value="1"/>
</dbReference>
<proteinExistence type="predicted"/>
<dbReference type="EMBL" id="JASNWA010000006">
    <property type="protein sequence ID" value="KAK3174018.1"/>
    <property type="molecule type" value="Genomic_DNA"/>
</dbReference>
<evidence type="ECO:0000313" key="3">
    <source>
        <dbReference type="EMBL" id="KAK3174018.1"/>
    </source>
</evidence>
<evidence type="ECO:0000256" key="2">
    <source>
        <dbReference type="SAM" id="SignalP"/>
    </source>
</evidence>
<dbReference type="PANTHER" id="PTHR37981:SF1">
    <property type="entry name" value="SGNH HYDROLASE-TYPE ESTERASE DOMAIN-CONTAINING PROTEIN"/>
    <property type="match status" value="1"/>
</dbReference>